<evidence type="ECO:0000256" key="9">
    <source>
        <dbReference type="ARBA" id="ARBA00023136"/>
    </source>
</evidence>
<evidence type="ECO:0000256" key="8">
    <source>
        <dbReference type="ARBA" id="ARBA00023065"/>
    </source>
</evidence>
<feature type="transmembrane region" description="Helical" evidence="10">
    <location>
        <begin position="357"/>
        <end position="379"/>
    </location>
</feature>
<feature type="transmembrane region" description="Helical" evidence="10">
    <location>
        <begin position="235"/>
        <end position="253"/>
    </location>
</feature>
<feature type="transmembrane region" description="Helical" evidence="10">
    <location>
        <begin position="211"/>
        <end position="229"/>
    </location>
</feature>
<dbReference type="GO" id="GO:0005886">
    <property type="term" value="C:plasma membrane"/>
    <property type="evidence" value="ECO:0007669"/>
    <property type="project" value="TreeGrafter"/>
</dbReference>
<dbReference type="PANTHER" id="PTHR46157:SF4">
    <property type="entry name" value="K(+) EFFLUX ANTIPORTER 3, CHLOROPLASTIC"/>
    <property type="match status" value="1"/>
</dbReference>
<dbReference type="FunFam" id="3.40.50.720:FF:000036">
    <property type="entry name" value="Glutathione-regulated potassium-efflux system protein KefB"/>
    <property type="match status" value="1"/>
</dbReference>
<evidence type="ECO:0000256" key="2">
    <source>
        <dbReference type="ARBA" id="ARBA00022448"/>
    </source>
</evidence>
<dbReference type="Pfam" id="PF02254">
    <property type="entry name" value="TrkA_N"/>
    <property type="match status" value="1"/>
</dbReference>
<organism evidence="12 13">
    <name type="scientific">Candidatus Enterousia excrementavium</name>
    <dbReference type="NCBI Taxonomy" id="2840789"/>
    <lineage>
        <taxon>Bacteria</taxon>
        <taxon>Pseudomonadati</taxon>
        <taxon>Pseudomonadota</taxon>
        <taxon>Alphaproteobacteria</taxon>
        <taxon>Candidatus Enterousia</taxon>
    </lineage>
</organism>
<feature type="transmembrane region" description="Helical" evidence="10">
    <location>
        <begin position="82"/>
        <end position="102"/>
    </location>
</feature>
<dbReference type="GO" id="GO:0006813">
    <property type="term" value="P:potassium ion transport"/>
    <property type="evidence" value="ECO:0007669"/>
    <property type="project" value="UniProtKB-KW"/>
</dbReference>
<dbReference type="GO" id="GO:0012505">
    <property type="term" value="C:endomembrane system"/>
    <property type="evidence" value="ECO:0007669"/>
    <property type="project" value="UniProtKB-SubCell"/>
</dbReference>
<evidence type="ECO:0000256" key="1">
    <source>
        <dbReference type="ARBA" id="ARBA00004127"/>
    </source>
</evidence>
<dbReference type="AlphaFoldDB" id="A0A940DGU5"/>
<proteinExistence type="predicted"/>
<comment type="caution">
    <text evidence="12">The sequence shown here is derived from an EMBL/GenBank/DDBJ whole genome shotgun (WGS) entry which is preliminary data.</text>
</comment>
<evidence type="ECO:0000256" key="7">
    <source>
        <dbReference type="ARBA" id="ARBA00022989"/>
    </source>
</evidence>
<dbReference type="Pfam" id="PF00999">
    <property type="entry name" value="Na_H_Exchanger"/>
    <property type="match status" value="1"/>
</dbReference>
<keyword evidence="2" id="KW-0813">Transport</keyword>
<evidence type="ECO:0000313" key="13">
    <source>
        <dbReference type="Proteomes" id="UP000721442"/>
    </source>
</evidence>
<reference evidence="12" key="2">
    <citation type="journal article" date="2021" name="PeerJ">
        <title>Extensive microbial diversity within the chicken gut microbiome revealed by metagenomics and culture.</title>
        <authorList>
            <person name="Gilroy R."/>
            <person name="Ravi A."/>
            <person name="Getino M."/>
            <person name="Pursley I."/>
            <person name="Horton D.L."/>
            <person name="Alikhan N.F."/>
            <person name="Baker D."/>
            <person name="Gharbi K."/>
            <person name="Hall N."/>
            <person name="Watson M."/>
            <person name="Adriaenssens E.M."/>
            <person name="Foster-Nyarko E."/>
            <person name="Jarju S."/>
            <person name="Secka A."/>
            <person name="Antonio M."/>
            <person name="Oren A."/>
            <person name="Chaudhuri R.R."/>
            <person name="La Ragione R."/>
            <person name="Hildebrand F."/>
            <person name="Pallen M.J."/>
        </authorList>
    </citation>
    <scope>NUCLEOTIDE SEQUENCE</scope>
    <source>
        <strain evidence="12">B1-16210</strain>
    </source>
</reference>
<dbReference type="InterPro" id="IPR003148">
    <property type="entry name" value="RCK_N"/>
</dbReference>
<dbReference type="GO" id="GO:1902600">
    <property type="term" value="P:proton transmembrane transport"/>
    <property type="evidence" value="ECO:0007669"/>
    <property type="project" value="InterPro"/>
</dbReference>
<dbReference type="GO" id="GO:0015297">
    <property type="term" value="F:antiporter activity"/>
    <property type="evidence" value="ECO:0007669"/>
    <property type="project" value="UniProtKB-KW"/>
</dbReference>
<evidence type="ECO:0000256" key="10">
    <source>
        <dbReference type="SAM" id="Phobius"/>
    </source>
</evidence>
<dbReference type="Proteomes" id="UP000721442">
    <property type="component" value="Unassembled WGS sequence"/>
</dbReference>
<feature type="domain" description="RCK N-terminal" evidence="11">
    <location>
        <begin position="402"/>
        <end position="521"/>
    </location>
</feature>
<dbReference type="InterPro" id="IPR038770">
    <property type="entry name" value="Na+/solute_symporter_sf"/>
</dbReference>
<sequence length="568" mass="61923">MTPAILIFFAVLFVLVCLLRVARIGALVAFLLAGIISGPYVLNLFQLSDTWSFLGDLGILFLWFNMGLGINMHRLWEMRRTIFGFGAAQVLMVAIMLLPVLIGITPWTVLGCIMVALLLAMSSTSADIQLLTDRNQLNTNMGRQTFSILLFQDLLSIPLLAMLPVFAGKSFNLGATSIDILVLSITLILSVVLIGRFLLNPLMRLVARLKSREAFVLTIMLIIILGALGMELLGLPAGLGAFLAGMLLSETIYRHQISAEISPYSILFLAFFFIALGMGLNLPLLGQNWYIVLAGVVGLVVIKFFAIFVVARVRHVSVPDATMIALILAQGGEFGLLMLQTMKSAGIDALPQAHQEILTAIIIVSIMLTPILMAVFDLLRRRGKILSRYPMQSIEDKASSAKPTVVICGFGRVGQIVAEMLTAEKIPYVAIDLDVNAVMLGRERGFNVVYGNTTNDSVMRDFGLSPRRTRAVVIALDNVSTARDTISTVRNIAPRVRIFARARNLADTHELLKYGVTQALPETIESSFMLASGVLSHLGISESKINGLLNDLRADNYAGVGKTISDKN</sequence>
<keyword evidence="9 10" id="KW-0472">Membrane</keyword>
<name>A0A940DGU5_9PROT</name>
<gene>
    <name evidence="12" type="ORF">IAC77_02955</name>
</gene>
<dbReference type="PANTHER" id="PTHR46157">
    <property type="entry name" value="K(+) EFFLUX ANTIPORTER 3, CHLOROPLASTIC"/>
    <property type="match status" value="1"/>
</dbReference>
<feature type="transmembrane region" description="Helical" evidence="10">
    <location>
        <begin position="108"/>
        <end position="126"/>
    </location>
</feature>
<feature type="transmembrane region" description="Helical" evidence="10">
    <location>
        <begin position="146"/>
        <end position="168"/>
    </location>
</feature>
<keyword evidence="4" id="KW-0633">Potassium transport</keyword>
<comment type="subcellular location">
    <subcellularLocation>
        <location evidence="1">Endomembrane system</location>
        <topology evidence="1">Multi-pass membrane protein</topology>
    </subcellularLocation>
</comment>
<dbReference type="InterPro" id="IPR006153">
    <property type="entry name" value="Cation/H_exchanger_TM"/>
</dbReference>
<evidence type="ECO:0000256" key="3">
    <source>
        <dbReference type="ARBA" id="ARBA00022449"/>
    </source>
</evidence>
<evidence type="ECO:0000256" key="6">
    <source>
        <dbReference type="ARBA" id="ARBA00022958"/>
    </source>
</evidence>
<dbReference type="EMBL" id="JADINE010000036">
    <property type="protein sequence ID" value="MBO8407396.1"/>
    <property type="molecule type" value="Genomic_DNA"/>
</dbReference>
<reference evidence="12" key="1">
    <citation type="submission" date="2020-10" db="EMBL/GenBank/DDBJ databases">
        <authorList>
            <person name="Gilroy R."/>
        </authorList>
    </citation>
    <scope>NUCLEOTIDE SEQUENCE</scope>
    <source>
        <strain evidence="12">B1-16210</strain>
    </source>
</reference>
<evidence type="ECO:0000313" key="12">
    <source>
        <dbReference type="EMBL" id="MBO8407396.1"/>
    </source>
</evidence>
<dbReference type="Gene3D" id="3.40.50.720">
    <property type="entry name" value="NAD(P)-binding Rossmann-like Domain"/>
    <property type="match status" value="1"/>
</dbReference>
<evidence type="ECO:0000259" key="11">
    <source>
        <dbReference type="PROSITE" id="PS51201"/>
    </source>
</evidence>
<feature type="transmembrane region" description="Helical" evidence="10">
    <location>
        <begin position="323"/>
        <end position="342"/>
    </location>
</feature>
<accession>A0A940DGU5</accession>
<protein>
    <submittedName>
        <fullName evidence="12">Cation:proton antiporter</fullName>
    </submittedName>
</protein>
<evidence type="ECO:0000256" key="5">
    <source>
        <dbReference type="ARBA" id="ARBA00022692"/>
    </source>
</evidence>
<dbReference type="SUPFAM" id="SSF51735">
    <property type="entry name" value="NAD(P)-binding Rossmann-fold domains"/>
    <property type="match status" value="1"/>
</dbReference>
<keyword evidence="3" id="KW-0050">Antiport</keyword>
<feature type="transmembrane region" description="Helical" evidence="10">
    <location>
        <begin position="265"/>
        <end position="284"/>
    </location>
</feature>
<feature type="transmembrane region" description="Helical" evidence="10">
    <location>
        <begin position="290"/>
        <end position="311"/>
    </location>
</feature>
<keyword evidence="6" id="KW-0630">Potassium</keyword>
<dbReference type="Gene3D" id="1.20.1530.20">
    <property type="match status" value="1"/>
</dbReference>
<dbReference type="InterPro" id="IPR036291">
    <property type="entry name" value="NAD(P)-bd_dom_sf"/>
</dbReference>
<dbReference type="PROSITE" id="PS51201">
    <property type="entry name" value="RCK_N"/>
    <property type="match status" value="1"/>
</dbReference>
<keyword evidence="8" id="KW-0406">Ion transport</keyword>
<evidence type="ECO:0000256" key="4">
    <source>
        <dbReference type="ARBA" id="ARBA00022538"/>
    </source>
</evidence>
<keyword evidence="7 10" id="KW-1133">Transmembrane helix</keyword>
<feature type="transmembrane region" description="Helical" evidence="10">
    <location>
        <begin position="50"/>
        <end position="70"/>
    </location>
</feature>
<feature type="transmembrane region" description="Helical" evidence="10">
    <location>
        <begin position="180"/>
        <end position="199"/>
    </location>
</feature>
<keyword evidence="5 10" id="KW-0812">Transmembrane</keyword>